<gene>
    <name evidence="1" type="ORF">KF6_033</name>
</gene>
<dbReference type="Proteomes" id="UP000259921">
    <property type="component" value="Segment"/>
</dbReference>
<evidence type="ECO:0000313" key="1">
    <source>
        <dbReference type="EMBL" id="ATI19441.1"/>
    </source>
</evidence>
<name>A0A384WZ94_9CAUD</name>
<dbReference type="EMBL" id="MF754116">
    <property type="protein sequence ID" value="ATI19441.1"/>
    <property type="molecule type" value="Genomic_DNA"/>
</dbReference>
<organism evidence="1 2">
    <name type="scientific">Vibrio phage vB_VpaS_KF6</name>
    <dbReference type="NCBI Taxonomy" id="2041477"/>
    <lineage>
        <taxon>Viruses</taxon>
        <taxon>Duplodnaviria</taxon>
        <taxon>Heunggongvirae</taxon>
        <taxon>Uroviricota</taxon>
        <taxon>Caudoviricetes</taxon>
        <taxon>Mardecavirus</taxon>
        <taxon>Mardecavirus SSP002</taxon>
    </lineage>
</organism>
<reference evidence="1 2" key="1">
    <citation type="submission" date="2017-08" db="EMBL/GenBank/DDBJ databases">
        <title>Complete genome sequence of bacteriophage vB_VpaS_KF6.</title>
        <authorList>
            <person name="Yu J."/>
            <person name="Kwak S.-J."/>
            <person name="Lim J.-A."/>
            <person name="Chang H.-J."/>
        </authorList>
    </citation>
    <scope>NUCLEOTIDE SEQUENCE [LARGE SCALE GENOMIC DNA]</scope>
</reference>
<accession>A0A384WZ94</accession>
<protein>
    <submittedName>
        <fullName evidence="1">Major tail tube protein</fullName>
    </submittedName>
</protein>
<dbReference type="Pfam" id="PF18906">
    <property type="entry name" value="Phage_tube_2"/>
    <property type="match status" value="1"/>
</dbReference>
<evidence type="ECO:0000313" key="2">
    <source>
        <dbReference type="Proteomes" id="UP000259921"/>
    </source>
</evidence>
<dbReference type="InterPro" id="IPR044000">
    <property type="entry name" value="Phage_tube_2"/>
</dbReference>
<sequence>MSDTNRVRLAIVEETTPGTVPNNPKLVRQRVTNMPSLAVTPETIESEELDPSMQTTDLIKVGQAVGGEFGMEFSYDAQKQSMIGIMRNSWNSFTQYKGDEVGAISAGKVAVTNVGAALPVGALVLFKNFNNSANNGVKPVTAATTTDITATGLVADASKTGKEAIHVVGLQGGSGHLTVTANTLEATSGSNIDFTNFKLRPGSLIKLGGKDAANRFATANVNAMVRVTKIEAKKLTLADLPTGWAADNGAGKTIQVWLPEDDIVNGVATKSFTFLQSFLDHNPVTHQIFNGMRIGTMNMEMRSKQIVTFSINAQGTKGAIDETGVAGATILPASTDVVINTSSNVAELREAGRKIEGPNYVTGVTLALNNNPRNDDAIGYESPVNIGGGTFQLTGTLNTYFGNKSLVEKVINNSTTSLLLNFKDGEGQHVVFDMPRVKYSSGSPAVSGKNAANTADLGYTALKHLDYGYTLGIQKFRYME</sequence>
<proteinExistence type="predicted"/>